<dbReference type="InterPro" id="IPR020568">
    <property type="entry name" value="Ribosomal_Su5_D2-typ_SF"/>
</dbReference>
<dbReference type="InterPro" id="IPR004424">
    <property type="entry name" value="IspE"/>
</dbReference>
<comment type="pathway">
    <text evidence="10">Isoprenoid biosynthesis; isopentenyl diphosphate biosynthesis via DXP pathway; isopentenyl diphosphate from 1-deoxy-D-xylulose 5-phosphate: step 3/6.</text>
</comment>
<dbReference type="Gene3D" id="3.30.70.890">
    <property type="entry name" value="GHMP kinase, C-terminal domain"/>
    <property type="match status" value="1"/>
</dbReference>
<feature type="binding site" evidence="10">
    <location>
        <begin position="91"/>
        <end position="101"/>
    </location>
    <ligand>
        <name>ATP</name>
        <dbReference type="ChEBI" id="CHEBI:30616"/>
    </ligand>
</feature>
<dbReference type="PANTHER" id="PTHR43527">
    <property type="entry name" value="4-DIPHOSPHOCYTIDYL-2-C-METHYL-D-ERYTHRITOL KINASE, CHLOROPLASTIC"/>
    <property type="match status" value="1"/>
</dbReference>
<evidence type="ECO:0000256" key="6">
    <source>
        <dbReference type="ARBA" id="ARBA00022777"/>
    </source>
</evidence>
<feature type="active site" evidence="10">
    <location>
        <position position="11"/>
    </location>
</feature>
<comment type="function">
    <text evidence="10">Catalyzes the phosphorylation of the position 2 hydroxy group of 4-diphosphocytidyl-2C-methyl-D-erythritol.</text>
</comment>
<evidence type="ECO:0000313" key="13">
    <source>
        <dbReference type="EMBL" id="TRD21705.1"/>
    </source>
</evidence>
<keyword evidence="4 10" id="KW-0808">Transferase</keyword>
<dbReference type="HAMAP" id="MF_00061">
    <property type="entry name" value="IspE"/>
    <property type="match status" value="1"/>
</dbReference>
<dbReference type="SUPFAM" id="SSF55060">
    <property type="entry name" value="GHMP Kinase, C-terminal domain"/>
    <property type="match status" value="1"/>
</dbReference>
<dbReference type="RefSeq" id="WP_142834314.1">
    <property type="nucleotide sequence ID" value="NZ_VFSV01000010.1"/>
</dbReference>
<sequence length="277" mass="28494">MAADAGFAPAKVNLALHVTGRRDDGYHLLDSLVVFAGVGDRIDARPAGEWSLEIIGPFGGDLAAAPDNLVLRAARLTDGPPAALTLDKRLPVASGIGGGSADAAATLRALHHMDGRPLPTPEAVLSLGADVPVCLHGQPCRMSGIGETLSPLPALPPLWLCLLNSGEAVPTPAVFRALERRDNRPLGTIPEGRDAAEFAAWLGTQRNDLQAPATQIAPVISEALDALTATEGCFLARMSGSGATCFGLYASDAAAEAAANKISAAHPDWWTAAAPVL</sequence>
<accession>A0A547Q5P4</accession>
<dbReference type="Gene3D" id="3.30.230.10">
    <property type="match status" value="1"/>
</dbReference>
<dbReference type="GO" id="GO:0019288">
    <property type="term" value="P:isopentenyl diphosphate biosynthetic process, methylerythritol 4-phosphate pathway"/>
    <property type="evidence" value="ECO:0007669"/>
    <property type="project" value="UniProtKB-UniRule"/>
</dbReference>
<dbReference type="GO" id="GO:0050515">
    <property type="term" value="F:4-(cytidine 5'-diphospho)-2-C-methyl-D-erythritol kinase activity"/>
    <property type="evidence" value="ECO:0007669"/>
    <property type="project" value="UniProtKB-UniRule"/>
</dbReference>
<reference evidence="13 14" key="1">
    <citation type="submission" date="2019-06" db="EMBL/GenBank/DDBJ databases">
        <title>Paenimaribius caenipelagi gen. nov., sp. nov., isolated from a tidal flat.</title>
        <authorList>
            <person name="Yoon J.-H."/>
        </authorList>
    </citation>
    <scope>NUCLEOTIDE SEQUENCE [LARGE SCALE GENOMIC DNA]</scope>
    <source>
        <strain evidence="13 14">JBTF-M29</strain>
    </source>
</reference>
<evidence type="ECO:0000259" key="12">
    <source>
        <dbReference type="Pfam" id="PF08544"/>
    </source>
</evidence>
<dbReference type="PANTHER" id="PTHR43527:SF2">
    <property type="entry name" value="4-DIPHOSPHOCYTIDYL-2-C-METHYL-D-ERYTHRITOL KINASE, CHLOROPLASTIC"/>
    <property type="match status" value="1"/>
</dbReference>
<evidence type="ECO:0000256" key="1">
    <source>
        <dbReference type="ARBA" id="ARBA00009684"/>
    </source>
</evidence>
<dbReference type="EMBL" id="VFSV01000010">
    <property type="protein sequence ID" value="TRD21705.1"/>
    <property type="molecule type" value="Genomic_DNA"/>
</dbReference>
<dbReference type="PIRSF" id="PIRSF010376">
    <property type="entry name" value="IspE"/>
    <property type="match status" value="1"/>
</dbReference>
<keyword evidence="6 10" id="KW-0418">Kinase</keyword>
<evidence type="ECO:0000256" key="3">
    <source>
        <dbReference type="ARBA" id="ARBA00017473"/>
    </source>
</evidence>
<evidence type="ECO:0000256" key="10">
    <source>
        <dbReference type="HAMAP-Rule" id="MF_00061"/>
    </source>
</evidence>
<proteinExistence type="inferred from homology"/>
<comment type="similarity">
    <text evidence="1 10">Belongs to the GHMP kinase family. IspE subfamily.</text>
</comment>
<evidence type="ECO:0000256" key="9">
    <source>
        <dbReference type="ARBA" id="ARBA00032554"/>
    </source>
</evidence>
<dbReference type="AlphaFoldDB" id="A0A547Q5P4"/>
<dbReference type="InterPro" id="IPR013750">
    <property type="entry name" value="GHMP_kinase_C_dom"/>
</dbReference>
<evidence type="ECO:0000259" key="11">
    <source>
        <dbReference type="Pfam" id="PF00288"/>
    </source>
</evidence>
<evidence type="ECO:0000256" key="2">
    <source>
        <dbReference type="ARBA" id="ARBA00012052"/>
    </source>
</evidence>
<dbReference type="InterPro" id="IPR006204">
    <property type="entry name" value="GHMP_kinase_N_dom"/>
</dbReference>
<dbReference type="EC" id="2.7.1.148" evidence="2 10"/>
<dbReference type="Pfam" id="PF08544">
    <property type="entry name" value="GHMP_kinases_C"/>
    <property type="match status" value="1"/>
</dbReference>
<evidence type="ECO:0000313" key="14">
    <source>
        <dbReference type="Proteomes" id="UP000318590"/>
    </source>
</evidence>
<dbReference type="GO" id="GO:0016114">
    <property type="term" value="P:terpenoid biosynthetic process"/>
    <property type="evidence" value="ECO:0007669"/>
    <property type="project" value="InterPro"/>
</dbReference>
<dbReference type="OrthoDB" id="9809438at2"/>
<protein>
    <recommendedName>
        <fullName evidence="3 10">4-diphosphocytidyl-2-C-methyl-D-erythritol kinase</fullName>
        <shortName evidence="10">CMK</shortName>
        <ecNumber evidence="2 10">2.7.1.148</ecNumber>
    </recommendedName>
    <alternativeName>
        <fullName evidence="9 10">4-(cytidine-5'-diphospho)-2-C-methyl-D-erythritol kinase</fullName>
    </alternativeName>
</protein>
<feature type="active site" evidence="10">
    <location>
        <position position="130"/>
    </location>
</feature>
<dbReference type="SUPFAM" id="SSF54211">
    <property type="entry name" value="Ribosomal protein S5 domain 2-like"/>
    <property type="match status" value="1"/>
</dbReference>
<keyword evidence="5 10" id="KW-0547">Nucleotide-binding</keyword>
<feature type="domain" description="GHMP kinase C-terminal" evidence="12">
    <location>
        <begin position="193"/>
        <end position="266"/>
    </location>
</feature>
<name>A0A547Q5P4_9RHOB</name>
<comment type="catalytic activity">
    <reaction evidence="10">
        <text>4-CDP-2-C-methyl-D-erythritol + ATP = 4-CDP-2-C-methyl-D-erythritol 2-phosphate + ADP + H(+)</text>
        <dbReference type="Rhea" id="RHEA:18437"/>
        <dbReference type="ChEBI" id="CHEBI:15378"/>
        <dbReference type="ChEBI" id="CHEBI:30616"/>
        <dbReference type="ChEBI" id="CHEBI:57823"/>
        <dbReference type="ChEBI" id="CHEBI:57919"/>
        <dbReference type="ChEBI" id="CHEBI:456216"/>
        <dbReference type="EC" id="2.7.1.148"/>
    </reaction>
</comment>
<keyword evidence="14" id="KW-1185">Reference proteome</keyword>
<dbReference type="Pfam" id="PF00288">
    <property type="entry name" value="GHMP_kinases_N"/>
    <property type="match status" value="1"/>
</dbReference>
<dbReference type="NCBIfam" id="NF011202">
    <property type="entry name" value="PRK14608.1"/>
    <property type="match status" value="1"/>
</dbReference>
<keyword evidence="7 10" id="KW-0067">ATP-binding</keyword>
<dbReference type="InterPro" id="IPR014721">
    <property type="entry name" value="Ribsml_uS5_D2-typ_fold_subgr"/>
</dbReference>
<evidence type="ECO:0000256" key="4">
    <source>
        <dbReference type="ARBA" id="ARBA00022679"/>
    </source>
</evidence>
<organism evidence="13 14">
    <name type="scientific">Palleronia caenipelagi</name>
    <dbReference type="NCBI Taxonomy" id="2489174"/>
    <lineage>
        <taxon>Bacteria</taxon>
        <taxon>Pseudomonadati</taxon>
        <taxon>Pseudomonadota</taxon>
        <taxon>Alphaproteobacteria</taxon>
        <taxon>Rhodobacterales</taxon>
        <taxon>Roseobacteraceae</taxon>
        <taxon>Palleronia</taxon>
    </lineage>
</organism>
<dbReference type="UniPathway" id="UPA00056">
    <property type="reaction ID" value="UER00094"/>
</dbReference>
<dbReference type="GO" id="GO:0005524">
    <property type="term" value="F:ATP binding"/>
    <property type="evidence" value="ECO:0007669"/>
    <property type="project" value="UniProtKB-UniRule"/>
</dbReference>
<dbReference type="InterPro" id="IPR036554">
    <property type="entry name" value="GHMP_kinase_C_sf"/>
</dbReference>
<feature type="domain" description="GHMP kinase N-terminal" evidence="11">
    <location>
        <begin position="68"/>
        <end position="137"/>
    </location>
</feature>
<evidence type="ECO:0000256" key="8">
    <source>
        <dbReference type="ARBA" id="ARBA00023229"/>
    </source>
</evidence>
<comment type="caution">
    <text evidence="13">The sequence shown here is derived from an EMBL/GenBank/DDBJ whole genome shotgun (WGS) entry which is preliminary data.</text>
</comment>
<evidence type="ECO:0000256" key="7">
    <source>
        <dbReference type="ARBA" id="ARBA00022840"/>
    </source>
</evidence>
<evidence type="ECO:0000256" key="5">
    <source>
        <dbReference type="ARBA" id="ARBA00022741"/>
    </source>
</evidence>
<gene>
    <name evidence="10" type="primary">ispE</name>
    <name evidence="13" type="ORF">FEV53_08165</name>
</gene>
<dbReference type="Proteomes" id="UP000318590">
    <property type="component" value="Unassembled WGS sequence"/>
</dbReference>
<keyword evidence="8 10" id="KW-0414">Isoprene biosynthesis</keyword>